<dbReference type="PANTHER" id="PTHR21039:SF0">
    <property type="entry name" value="HISTIDINOL-PHOSPHATASE"/>
    <property type="match status" value="1"/>
</dbReference>
<comment type="similarity">
    <text evidence="2 8">Belongs to the PHP hydrolase family. HisK subfamily.</text>
</comment>
<dbReference type="AlphaFoldDB" id="A0A0M6WPA1"/>
<dbReference type="Proteomes" id="UP000049979">
    <property type="component" value="Unassembled WGS sequence"/>
</dbReference>
<name>A0A0M6WPA1_9FIRM</name>
<reference evidence="11" key="1">
    <citation type="submission" date="2015-05" db="EMBL/GenBank/DDBJ databases">
        <authorList>
            <consortium name="Pathogen Informatics"/>
        </authorList>
    </citation>
    <scope>NUCLEOTIDE SEQUENCE [LARGE SCALE GENOMIC DNA]</scope>
    <source>
        <strain evidence="11">M72</strain>
    </source>
</reference>
<keyword evidence="11" id="KW-1185">Reference proteome</keyword>
<evidence type="ECO:0000313" key="11">
    <source>
        <dbReference type="Proteomes" id="UP000049979"/>
    </source>
</evidence>
<evidence type="ECO:0000256" key="2">
    <source>
        <dbReference type="ARBA" id="ARBA00009152"/>
    </source>
</evidence>
<keyword evidence="6 8" id="KW-0368">Histidine biosynthesis</keyword>
<dbReference type="InterPro" id="IPR004013">
    <property type="entry name" value="PHP_dom"/>
</dbReference>
<dbReference type="STRING" id="301302.ERS852420_02405"/>
<evidence type="ECO:0000256" key="7">
    <source>
        <dbReference type="ARBA" id="ARBA00049158"/>
    </source>
</evidence>
<dbReference type="CDD" id="cd12110">
    <property type="entry name" value="PHP_HisPPase_Hisj_like"/>
    <property type="match status" value="1"/>
</dbReference>
<dbReference type="GO" id="GO:0004401">
    <property type="term" value="F:histidinol-phosphatase activity"/>
    <property type="evidence" value="ECO:0007669"/>
    <property type="project" value="UniProtKB-UniRule"/>
</dbReference>
<evidence type="ECO:0000256" key="6">
    <source>
        <dbReference type="ARBA" id="ARBA00023102"/>
    </source>
</evidence>
<dbReference type="GO" id="GO:0000105">
    <property type="term" value="P:L-histidine biosynthetic process"/>
    <property type="evidence" value="ECO:0007669"/>
    <property type="project" value="UniProtKB-UniRule"/>
</dbReference>
<dbReference type="InterPro" id="IPR010140">
    <property type="entry name" value="Histidinol_P_phosphatase_HisJ"/>
</dbReference>
<dbReference type="NCBIfam" id="TIGR01856">
    <property type="entry name" value="hisJ_fam"/>
    <property type="match status" value="1"/>
</dbReference>
<evidence type="ECO:0000256" key="1">
    <source>
        <dbReference type="ARBA" id="ARBA00004970"/>
    </source>
</evidence>
<feature type="domain" description="PHP" evidence="9">
    <location>
        <begin position="8"/>
        <end position="191"/>
    </location>
</feature>
<evidence type="ECO:0000256" key="5">
    <source>
        <dbReference type="ARBA" id="ARBA00022801"/>
    </source>
</evidence>
<dbReference type="InterPro" id="IPR016195">
    <property type="entry name" value="Pol/histidinol_Pase-like"/>
</dbReference>
<evidence type="ECO:0000256" key="4">
    <source>
        <dbReference type="ARBA" id="ARBA00022605"/>
    </source>
</evidence>
<dbReference type="EC" id="3.1.3.15" evidence="3 8"/>
<dbReference type="Pfam" id="PF02811">
    <property type="entry name" value="PHP"/>
    <property type="match status" value="1"/>
</dbReference>
<evidence type="ECO:0000313" key="10">
    <source>
        <dbReference type="EMBL" id="CRL39204.1"/>
    </source>
</evidence>
<evidence type="ECO:0000256" key="8">
    <source>
        <dbReference type="RuleBase" id="RU366003"/>
    </source>
</evidence>
<evidence type="ECO:0000259" key="9">
    <source>
        <dbReference type="Pfam" id="PF02811"/>
    </source>
</evidence>
<dbReference type="UniPathway" id="UPA00031">
    <property type="reaction ID" value="UER00013"/>
</dbReference>
<comment type="catalytic activity">
    <reaction evidence="7 8">
        <text>L-histidinol phosphate + H2O = L-histidinol + phosphate</text>
        <dbReference type="Rhea" id="RHEA:14465"/>
        <dbReference type="ChEBI" id="CHEBI:15377"/>
        <dbReference type="ChEBI" id="CHEBI:43474"/>
        <dbReference type="ChEBI" id="CHEBI:57699"/>
        <dbReference type="ChEBI" id="CHEBI:57980"/>
        <dbReference type="EC" id="3.1.3.15"/>
    </reaction>
</comment>
<keyword evidence="4 8" id="KW-0028">Amino-acid biosynthesis</keyword>
<comment type="pathway">
    <text evidence="1 8">Amino-acid biosynthesis; L-histidine biosynthesis; L-histidine from 5-phospho-alpha-D-ribose 1-diphosphate: step 8/9.</text>
</comment>
<protein>
    <recommendedName>
        <fullName evidence="3 8">Histidinol-phosphatase</fullName>
        <shortName evidence="8">HolPase</shortName>
        <ecNumber evidence="3 8">3.1.3.15</ecNumber>
    </recommendedName>
</protein>
<accession>A0A0M6WPA1</accession>
<dbReference type="EMBL" id="CVRR01000021">
    <property type="protein sequence ID" value="CRL39204.1"/>
    <property type="molecule type" value="Genomic_DNA"/>
</dbReference>
<dbReference type="Gene3D" id="3.20.20.140">
    <property type="entry name" value="Metal-dependent hydrolases"/>
    <property type="match status" value="1"/>
</dbReference>
<organism evidence="10 11">
    <name type="scientific">Roseburia faecis</name>
    <dbReference type="NCBI Taxonomy" id="301302"/>
    <lineage>
        <taxon>Bacteria</taxon>
        <taxon>Bacillati</taxon>
        <taxon>Bacillota</taxon>
        <taxon>Clostridia</taxon>
        <taxon>Lachnospirales</taxon>
        <taxon>Lachnospiraceae</taxon>
        <taxon>Roseburia</taxon>
    </lineage>
</organism>
<proteinExistence type="inferred from homology"/>
<keyword evidence="5 8" id="KW-0378">Hydrolase</keyword>
<dbReference type="GO" id="GO:0005737">
    <property type="term" value="C:cytoplasm"/>
    <property type="evidence" value="ECO:0007669"/>
    <property type="project" value="TreeGrafter"/>
</dbReference>
<dbReference type="OrthoDB" id="9775255at2"/>
<dbReference type="PANTHER" id="PTHR21039">
    <property type="entry name" value="HISTIDINOL PHOSPHATASE-RELATED"/>
    <property type="match status" value="1"/>
</dbReference>
<evidence type="ECO:0000256" key="3">
    <source>
        <dbReference type="ARBA" id="ARBA00013085"/>
    </source>
</evidence>
<sequence>MEFLKANYHAHTWRCQHAYDTEREYIEAAISMGIEIFGFSDHVPCPYQDGYVSNIRMTMKQAPEYVETIRRLEAEYRDQIKIYVGFEAEYVPEFYEEQMRMFRNLGCDYMIMGQHFLGSEENGPYTGTETEDESRIRRYVDLVIEGMQTGSYAYLAHPDLMNYQGMDSVYDWEMTRLCKEMKELDIPLEINMLGMGEGARHYPAERFWKIAGEVGNKAILGLDAHCVRHIQDVDSYRKCMELAEKYNLNLINKLEL</sequence>
<gene>
    <name evidence="10" type="ORF">M72_29191</name>
</gene>
<dbReference type="SUPFAM" id="SSF89550">
    <property type="entry name" value="PHP domain-like"/>
    <property type="match status" value="1"/>
</dbReference>